<evidence type="ECO:0000313" key="2">
    <source>
        <dbReference type="EMBL" id="CAG6017053.1"/>
    </source>
</evidence>
<organism evidence="2 3">
    <name type="scientific">Menidia menidia</name>
    <name type="common">Atlantic silverside</name>
    <dbReference type="NCBI Taxonomy" id="238744"/>
    <lineage>
        <taxon>Eukaryota</taxon>
        <taxon>Metazoa</taxon>
        <taxon>Chordata</taxon>
        <taxon>Craniata</taxon>
        <taxon>Vertebrata</taxon>
        <taxon>Euteleostomi</taxon>
        <taxon>Actinopterygii</taxon>
        <taxon>Neopterygii</taxon>
        <taxon>Teleostei</taxon>
        <taxon>Neoteleostei</taxon>
        <taxon>Acanthomorphata</taxon>
        <taxon>Ovalentaria</taxon>
        <taxon>Atherinomorphae</taxon>
        <taxon>Atheriniformes</taxon>
        <taxon>Atherinopsidae</taxon>
        <taxon>Menidiinae</taxon>
        <taxon>Menidia</taxon>
    </lineage>
</organism>
<gene>
    <name evidence="2" type="ORF">MMEN_LOCUS20591</name>
</gene>
<evidence type="ECO:0000256" key="1">
    <source>
        <dbReference type="SAM" id="MobiDB-lite"/>
    </source>
</evidence>
<dbReference type="EMBL" id="CAJRST010039999">
    <property type="protein sequence ID" value="CAG6017053.1"/>
    <property type="molecule type" value="Genomic_DNA"/>
</dbReference>
<protein>
    <submittedName>
        <fullName evidence="2">(Atlantic silverside) hypothetical protein</fullName>
    </submittedName>
</protein>
<sequence length="133" mass="14630">MDDRSKILTTSGEKRDAQPGWERRRPDRSTGLHRRDAPLDKGEPCLTARVDQRMNRQSKDAADILQCGIAYPYGSWTSFAGISPATFDLAGLGGISTYLPTCARGLSGQRNLLCERHLQSGAAHRRPGMVLAF</sequence>
<proteinExistence type="predicted"/>
<reference evidence="2" key="1">
    <citation type="submission" date="2021-05" db="EMBL/GenBank/DDBJ databases">
        <authorList>
            <person name="Tigano A."/>
        </authorList>
    </citation>
    <scope>NUCLEOTIDE SEQUENCE</scope>
</reference>
<dbReference type="AlphaFoldDB" id="A0A8S4BN45"/>
<comment type="caution">
    <text evidence="2">The sequence shown here is derived from an EMBL/GenBank/DDBJ whole genome shotgun (WGS) entry which is preliminary data.</text>
</comment>
<dbReference type="Proteomes" id="UP000677803">
    <property type="component" value="Unassembled WGS sequence"/>
</dbReference>
<feature type="region of interest" description="Disordered" evidence="1">
    <location>
        <begin position="1"/>
        <end position="42"/>
    </location>
</feature>
<name>A0A8S4BN45_9TELE</name>
<keyword evidence="3" id="KW-1185">Reference proteome</keyword>
<evidence type="ECO:0000313" key="3">
    <source>
        <dbReference type="Proteomes" id="UP000677803"/>
    </source>
</evidence>
<accession>A0A8S4BN45</accession>